<sequence>MRKAFGYLIAVSALMLPLATQDVIAQPRSSATSGRSAPALPPSGQQTEAIDLNEGKSAAELFQSGCAVCHQSPAGLAKGRHPNELIGFLRQHYTVSVQHAGTLAGFLTSAGPGRRPPATATPGAAPNRVPTAIRRPPADEDDAQPPSLFRRKPPEPARPQEAARPESPRAPEREAPAKRKPVERHERPAAAAAPASPPAPAAAPAAASPDTEAATPPHEPAPAAAPAAPPVEEKPAGPEIPL</sequence>
<dbReference type="KEGG" id="psin:CAK95_25890"/>
<dbReference type="Proteomes" id="UP000194137">
    <property type="component" value="Chromosome"/>
</dbReference>
<feature type="compositionally biased region" description="Basic and acidic residues" evidence="1">
    <location>
        <begin position="161"/>
        <end position="177"/>
    </location>
</feature>
<dbReference type="AlphaFoldDB" id="A0A1W6ZY00"/>
<feature type="region of interest" description="Disordered" evidence="1">
    <location>
        <begin position="27"/>
        <end position="46"/>
    </location>
</feature>
<dbReference type="STRING" id="1235591.CAK95_25890"/>
<keyword evidence="2" id="KW-0732">Signal</keyword>
<gene>
    <name evidence="3" type="ORF">CAK95_25890</name>
</gene>
<dbReference type="EMBL" id="CP021112">
    <property type="protein sequence ID" value="ARQ02148.1"/>
    <property type="molecule type" value="Genomic_DNA"/>
</dbReference>
<protein>
    <recommendedName>
        <fullName evidence="5">Cytochrome c domain-containing protein</fullName>
    </recommendedName>
</protein>
<feature type="compositionally biased region" description="Low complexity" evidence="1">
    <location>
        <begin position="202"/>
        <end position="226"/>
    </location>
</feature>
<dbReference type="OrthoDB" id="8141585at2"/>
<proteinExistence type="predicted"/>
<dbReference type="RefSeq" id="WP_086090577.1">
    <property type="nucleotide sequence ID" value="NZ_CP021112.1"/>
</dbReference>
<reference evidence="3 4" key="1">
    <citation type="submission" date="2017-05" db="EMBL/GenBank/DDBJ databases">
        <title>Full genome sequence of Pseudorhodoplanes sinuspersici.</title>
        <authorList>
            <person name="Dastgheib S.M.M."/>
            <person name="Shavandi M."/>
            <person name="Tirandaz H."/>
        </authorList>
    </citation>
    <scope>NUCLEOTIDE SEQUENCE [LARGE SCALE GENOMIC DNA]</scope>
    <source>
        <strain evidence="3 4">RIPI110</strain>
    </source>
</reference>
<evidence type="ECO:0000256" key="1">
    <source>
        <dbReference type="SAM" id="MobiDB-lite"/>
    </source>
</evidence>
<evidence type="ECO:0000313" key="4">
    <source>
        <dbReference type="Proteomes" id="UP000194137"/>
    </source>
</evidence>
<evidence type="ECO:0008006" key="5">
    <source>
        <dbReference type="Google" id="ProtNLM"/>
    </source>
</evidence>
<organism evidence="3 4">
    <name type="scientific">Pseudorhodoplanes sinuspersici</name>
    <dbReference type="NCBI Taxonomy" id="1235591"/>
    <lineage>
        <taxon>Bacteria</taxon>
        <taxon>Pseudomonadati</taxon>
        <taxon>Pseudomonadota</taxon>
        <taxon>Alphaproteobacteria</taxon>
        <taxon>Hyphomicrobiales</taxon>
        <taxon>Pseudorhodoplanes</taxon>
    </lineage>
</organism>
<feature type="compositionally biased region" description="Low complexity" evidence="1">
    <location>
        <begin position="110"/>
        <end position="126"/>
    </location>
</feature>
<keyword evidence="4" id="KW-1185">Reference proteome</keyword>
<feature type="chain" id="PRO_5013004011" description="Cytochrome c domain-containing protein" evidence="2">
    <location>
        <begin position="26"/>
        <end position="242"/>
    </location>
</feature>
<feature type="region of interest" description="Disordered" evidence="1">
    <location>
        <begin position="109"/>
        <end position="242"/>
    </location>
</feature>
<evidence type="ECO:0000313" key="3">
    <source>
        <dbReference type="EMBL" id="ARQ02148.1"/>
    </source>
</evidence>
<accession>A0A1W6ZY00</accession>
<feature type="signal peptide" evidence="2">
    <location>
        <begin position="1"/>
        <end position="25"/>
    </location>
</feature>
<evidence type="ECO:0000256" key="2">
    <source>
        <dbReference type="SAM" id="SignalP"/>
    </source>
</evidence>
<name>A0A1W6ZY00_9HYPH</name>